<comment type="caution">
    <text evidence="2">The sequence shown here is derived from an EMBL/GenBank/DDBJ whole genome shotgun (WGS) entry which is preliminary data.</text>
</comment>
<dbReference type="EMBL" id="JBCFQK010000041">
    <property type="protein sequence ID" value="MFA9195935.1"/>
    <property type="molecule type" value="Genomic_DNA"/>
</dbReference>
<keyword evidence="3" id="KW-1185">Reference proteome</keyword>
<evidence type="ECO:0000313" key="3">
    <source>
        <dbReference type="Proteomes" id="UP001574170"/>
    </source>
</evidence>
<reference evidence="2 3" key="1">
    <citation type="submission" date="2024-04" db="EMBL/GenBank/DDBJ databases">
        <title>New Clade of Flavobacterium.</title>
        <authorList>
            <person name="Matos L."/>
            <person name="Proenca D.N."/>
            <person name="Fransisco R.M."/>
            <person name="Chung A.P."/>
            <person name="Maccario L."/>
            <person name="Sorensen S.J."/>
            <person name="Morais P.V."/>
        </authorList>
    </citation>
    <scope>NUCLEOTIDE SEQUENCE [LARGE SCALE GENOMIC DNA]</scope>
    <source>
        <strain evidence="2 3">FBOR7N2.3</strain>
    </source>
</reference>
<gene>
    <name evidence="2" type="ORF">AAGV33_16120</name>
</gene>
<dbReference type="RefSeq" id="WP_373393389.1">
    <property type="nucleotide sequence ID" value="NZ_JBCFQK010000041.1"/>
</dbReference>
<feature type="transmembrane region" description="Helical" evidence="1">
    <location>
        <begin position="96"/>
        <end position="116"/>
    </location>
</feature>
<proteinExistence type="predicted"/>
<keyword evidence="1" id="KW-0472">Membrane</keyword>
<evidence type="ECO:0000256" key="1">
    <source>
        <dbReference type="SAM" id="Phobius"/>
    </source>
</evidence>
<organism evidence="2 3">
    <name type="scientific">Flavobacterium magnesitis</name>
    <dbReference type="NCBI Taxonomy" id="3138077"/>
    <lineage>
        <taxon>Bacteria</taxon>
        <taxon>Pseudomonadati</taxon>
        <taxon>Bacteroidota</taxon>
        <taxon>Flavobacteriia</taxon>
        <taxon>Flavobacteriales</taxon>
        <taxon>Flavobacteriaceae</taxon>
        <taxon>Flavobacterium</taxon>
    </lineage>
</organism>
<keyword evidence="1" id="KW-1133">Transmembrane helix</keyword>
<keyword evidence="1" id="KW-0812">Transmembrane</keyword>
<evidence type="ECO:0000313" key="2">
    <source>
        <dbReference type="EMBL" id="MFA9195935.1"/>
    </source>
</evidence>
<dbReference type="Proteomes" id="UP001574170">
    <property type="component" value="Unassembled WGS sequence"/>
</dbReference>
<sequence>MIYAGMFLKGYLIFWTDEKSKSNTKNVFYPAEKFDTLFYYVIFEDAFWSVGSGSFQSAVYCLMEKEGIFKKQLILTECDGAVAQARVFFLFAYRDVLIVFVIAGARVSVLFSAFSVQKILFII</sequence>
<accession>A0ABV4TRB3</accession>
<name>A0ABV4TRB3_9FLAO</name>
<protein>
    <submittedName>
        <fullName evidence="2">Uncharacterized protein</fullName>
    </submittedName>
</protein>